<name>E5XUM1_SEGRC</name>
<dbReference type="Pfam" id="PF11268">
    <property type="entry name" value="DUF3071"/>
    <property type="match status" value="1"/>
</dbReference>
<dbReference type="eggNOG" id="ENOG502ZCFK">
    <property type="taxonomic scope" value="Bacteria"/>
</dbReference>
<gene>
    <name evidence="3" type="ORF">HMPREF9336_03193</name>
</gene>
<dbReference type="AlphaFoldDB" id="E5XUM1"/>
<feature type="region of interest" description="Disordered" evidence="1">
    <location>
        <begin position="197"/>
        <end position="254"/>
    </location>
</feature>
<sequence>MRALRVVGLEPGGENVLLEDAHDGEQFSVPADATLRAAANGDRPKLGQLHMQAEGMLSPRDIQARIRAGATVEQVAANSDVAVERVRRFAGPVLLERSRVAGLAASAYPSRSDHTQSLGQLVAARLVSLGHDPEAAHWDAWRRDGVWVVQLRWKVGRSHNAAHWQFFPGPHGGTVTALDDHAAEILEPEKAPALRAVAPHKAEQPQASPEAPAQPEAPALEHPPADNHPAGKKGRGKPALPSWDEVLLGVRSGS</sequence>
<dbReference type="RefSeq" id="WP_007472003.1">
    <property type="nucleotide sequence ID" value="NZ_KI391953.1"/>
</dbReference>
<dbReference type="InterPro" id="IPR047682">
    <property type="entry name" value="SepH-like"/>
</dbReference>
<dbReference type="Proteomes" id="UP000004816">
    <property type="component" value="Unassembled WGS sequence"/>
</dbReference>
<feature type="domain" description="DUF3071" evidence="2">
    <location>
        <begin position="1"/>
        <end position="166"/>
    </location>
</feature>
<evidence type="ECO:0000313" key="3">
    <source>
        <dbReference type="EMBL" id="EFV11945.1"/>
    </source>
</evidence>
<protein>
    <recommendedName>
        <fullName evidence="2">DUF3071 domain-containing protein</fullName>
    </recommendedName>
</protein>
<dbReference type="HOGENOM" id="CLU_021151_1_0_11"/>
<evidence type="ECO:0000259" key="2">
    <source>
        <dbReference type="Pfam" id="PF11268"/>
    </source>
</evidence>
<dbReference type="OrthoDB" id="5180791at2"/>
<dbReference type="InterPro" id="IPR021421">
    <property type="entry name" value="DUF3071"/>
</dbReference>
<accession>E5XUM1</accession>
<organism evidence="3 4">
    <name type="scientific">Segniliparus rugosus (strain ATCC BAA-974 / DSM 45345 / CCUG 50838 / CIP 108380 / JCM 13579 / CDC 945)</name>
    <dbReference type="NCBI Taxonomy" id="679197"/>
    <lineage>
        <taxon>Bacteria</taxon>
        <taxon>Bacillati</taxon>
        <taxon>Actinomycetota</taxon>
        <taxon>Actinomycetes</taxon>
        <taxon>Mycobacteriales</taxon>
        <taxon>Segniliparaceae</taxon>
        <taxon>Segniliparus</taxon>
    </lineage>
</organism>
<comment type="caution">
    <text evidence="3">The sequence shown here is derived from an EMBL/GenBank/DDBJ whole genome shotgun (WGS) entry which is preliminary data.</text>
</comment>
<dbReference type="STRING" id="679197.HMPREF9336_03193"/>
<proteinExistence type="predicted"/>
<reference evidence="3 4" key="1">
    <citation type="journal article" date="2011" name="Stand. Genomic Sci.">
        <title>High quality draft genome sequence of Segniliparus rugosus CDC 945(T)= (ATCC BAA-974(T)).</title>
        <authorList>
            <person name="Earl A.M."/>
            <person name="Desjardins C.A."/>
            <person name="Fitzgerald M.G."/>
            <person name="Arachchi H.M."/>
            <person name="Zeng Q."/>
            <person name="Mehta T."/>
            <person name="Griggs A."/>
            <person name="Birren B.W."/>
            <person name="Toney N.C."/>
            <person name="Carr J."/>
            <person name="Posey J."/>
            <person name="Butler W.R."/>
        </authorList>
    </citation>
    <scope>NUCLEOTIDE SEQUENCE [LARGE SCALE GENOMIC DNA]</scope>
    <source>
        <strain evidence="4">ATCC BAA-974 / DSM 45345 / CCUG 50838 / CIP 108380 / JCM 13579 / CDC 945</strain>
    </source>
</reference>
<evidence type="ECO:0000313" key="4">
    <source>
        <dbReference type="Proteomes" id="UP000004816"/>
    </source>
</evidence>
<evidence type="ECO:0000256" key="1">
    <source>
        <dbReference type="SAM" id="MobiDB-lite"/>
    </source>
</evidence>
<dbReference type="EMBL" id="ACZI02000001">
    <property type="protein sequence ID" value="EFV11945.1"/>
    <property type="molecule type" value="Genomic_DNA"/>
</dbReference>
<keyword evidence="4" id="KW-1185">Reference proteome</keyword>
<feature type="compositionally biased region" description="Low complexity" evidence="1">
    <location>
        <begin position="204"/>
        <end position="222"/>
    </location>
</feature>
<dbReference type="NCBIfam" id="NF040712">
    <property type="entry name" value="SepH"/>
    <property type="match status" value="1"/>
</dbReference>